<evidence type="ECO:0000256" key="4">
    <source>
        <dbReference type="ARBA" id="ARBA00022792"/>
    </source>
</evidence>
<evidence type="ECO:0008006" key="12">
    <source>
        <dbReference type="Google" id="ProtNLM"/>
    </source>
</evidence>
<dbReference type="OrthoDB" id="5576752at2759"/>
<dbReference type="EMBL" id="KN831946">
    <property type="protein sequence ID" value="KIO13405.1"/>
    <property type="molecule type" value="Genomic_DNA"/>
</dbReference>
<comment type="similarity">
    <text evidence="2">Belongs to the CBP4 family.</text>
</comment>
<evidence type="ECO:0000256" key="3">
    <source>
        <dbReference type="ARBA" id="ARBA00022692"/>
    </source>
</evidence>
<dbReference type="STRING" id="870435.A0A0C3PHB2"/>
<evidence type="ECO:0000256" key="6">
    <source>
        <dbReference type="ARBA" id="ARBA00023128"/>
    </source>
</evidence>
<evidence type="ECO:0000256" key="9">
    <source>
        <dbReference type="ARBA" id="ARBA00025413"/>
    </source>
</evidence>
<evidence type="ECO:0000256" key="1">
    <source>
        <dbReference type="ARBA" id="ARBA00004434"/>
    </source>
</evidence>
<proteinExistence type="inferred from homology"/>
<dbReference type="Pfam" id="PF07960">
    <property type="entry name" value="CBP4"/>
    <property type="match status" value="1"/>
</dbReference>
<organism evidence="10 11">
    <name type="scientific">Pisolithus tinctorius Marx 270</name>
    <dbReference type="NCBI Taxonomy" id="870435"/>
    <lineage>
        <taxon>Eukaryota</taxon>
        <taxon>Fungi</taxon>
        <taxon>Dikarya</taxon>
        <taxon>Basidiomycota</taxon>
        <taxon>Agaricomycotina</taxon>
        <taxon>Agaricomycetes</taxon>
        <taxon>Agaricomycetidae</taxon>
        <taxon>Boletales</taxon>
        <taxon>Sclerodermatineae</taxon>
        <taxon>Pisolithaceae</taxon>
        <taxon>Pisolithus</taxon>
    </lineage>
</organism>
<keyword evidence="5" id="KW-1133">Transmembrane helix</keyword>
<evidence type="ECO:0000256" key="8">
    <source>
        <dbReference type="ARBA" id="ARBA00023186"/>
    </source>
</evidence>
<comment type="function">
    <text evidence="9">Essential for the assembly of ubiquinol-cytochrome c reductase. It has a direct effect on the correct occurrence of the Rieske protein, core 4, core 5 and apocytochrome b.</text>
</comment>
<reference evidence="10 11" key="1">
    <citation type="submission" date="2014-04" db="EMBL/GenBank/DDBJ databases">
        <authorList>
            <consortium name="DOE Joint Genome Institute"/>
            <person name="Kuo A."/>
            <person name="Kohler A."/>
            <person name="Costa M.D."/>
            <person name="Nagy L.G."/>
            <person name="Floudas D."/>
            <person name="Copeland A."/>
            <person name="Barry K.W."/>
            <person name="Cichocki N."/>
            <person name="Veneault-Fourrey C."/>
            <person name="LaButti K."/>
            <person name="Lindquist E.A."/>
            <person name="Lipzen A."/>
            <person name="Lundell T."/>
            <person name="Morin E."/>
            <person name="Murat C."/>
            <person name="Sun H."/>
            <person name="Tunlid A."/>
            <person name="Henrissat B."/>
            <person name="Grigoriev I.V."/>
            <person name="Hibbett D.S."/>
            <person name="Martin F."/>
            <person name="Nordberg H.P."/>
            <person name="Cantor M.N."/>
            <person name="Hua S.X."/>
        </authorList>
    </citation>
    <scope>NUCLEOTIDE SEQUENCE [LARGE SCALE GENOMIC DNA]</scope>
    <source>
        <strain evidence="10 11">Marx 270</strain>
    </source>
</reference>
<name>A0A0C3PHB2_PISTI</name>
<keyword evidence="11" id="KW-1185">Reference proteome</keyword>
<dbReference type="Proteomes" id="UP000054217">
    <property type="component" value="Unassembled WGS sequence"/>
</dbReference>
<keyword evidence="4" id="KW-0999">Mitochondrion inner membrane</keyword>
<dbReference type="AlphaFoldDB" id="A0A0C3PHB2"/>
<reference evidence="11" key="2">
    <citation type="submission" date="2015-01" db="EMBL/GenBank/DDBJ databases">
        <title>Evolutionary Origins and Diversification of the Mycorrhizal Mutualists.</title>
        <authorList>
            <consortium name="DOE Joint Genome Institute"/>
            <consortium name="Mycorrhizal Genomics Consortium"/>
            <person name="Kohler A."/>
            <person name="Kuo A."/>
            <person name="Nagy L.G."/>
            <person name="Floudas D."/>
            <person name="Copeland A."/>
            <person name="Barry K.W."/>
            <person name="Cichocki N."/>
            <person name="Veneault-Fourrey C."/>
            <person name="LaButti K."/>
            <person name="Lindquist E.A."/>
            <person name="Lipzen A."/>
            <person name="Lundell T."/>
            <person name="Morin E."/>
            <person name="Murat C."/>
            <person name="Riley R."/>
            <person name="Ohm R."/>
            <person name="Sun H."/>
            <person name="Tunlid A."/>
            <person name="Henrissat B."/>
            <person name="Grigoriev I.V."/>
            <person name="Hibbett D.S."/>
            <person name="Martin F."/>
        </authorList>
    </citation>
    <scope>NUCLEOTIDE SEQUENCE [LARGE SCALE GENOMIC DNA]</scope>
    <source>
        <strain evidence="11">Marx 270</strain>
    </source>
</reference>
<keyword evidence="6" id="KW-0496">Mitochondrion</keyword>
<evidence type="ECO:0000313" key="10">
    <source>
        <dbReference type="EMBL" id="KIO13405.1"/>
    </source>
</evidence>
<keyword evidence="3" id="KW-0812">Transmembrane</keyword>
<keyword evidence="8" id="KW-0143">Chaperone</keyword>
<evidence type="ECO:0000256" key="2">
    <source>
        <dbReference type="ARBA" id="ARBA00006780"/>
    </source>
</evidence>
<dbReference type="GO" id="GO:0005743">
    <property type="term" value="C:mitochondrial inner membrane"/>
    <property type="evidence" value="ECO:0007669"/>
    <property type="project" value="UniProtKB-SubCell"/>
</dbReference>
<dbReference type="InterPro" id="IPR012420">
    <property type="entry name" value="Cbp4"/>
</dbReference>
<accession>A0A0C3PHB2</accession>
<keyword evidence="7" id="KW-0472">Membrane</keyword>
<evidence type="ECO:0000256" key="5">
    <source>
        <dbReference type="ARBA" id="ARBA00022989"/>
    </source>
</evidence>
<evidence type="ECO:0000256" key="7">
    <source>
        <dbReference type="ARBA" id="ARBA00023136"/>
    </source>
</evidence>
<evidence type="ECO:0000313" key="11">
    <source>
        <dbReference type="Proteomes" id="UP000054217"/>
    </source>
</evidence>
<sequence>MAFPWIRMAILSGGLMGMGYALMKATAPTPEQTYAAMAPDLRKKVDANRTARLAQEQELKRLIEAQACCSSVYVLSTTAHP</sequence>
<comment type="subcellular location">
    <subcellularLocation>
        <location evidence="1">Mitochondrion inner membrane</location>
        <topology evidence="1">Single-pass membrane protein</topology>
    </subcellularLocation>
</comment>
<dbReference type="InParanoid" id="A0A0C3PHB2"/>
<protein>
    <recommendedName>
        <fullName evidence="12">Cytochrome b mRNA-processing protein 4</fullName>
    </recommendedName>
</protein>
<gene>
    <name evidence="10" type="ORF">M404DRAFT_123168</name>
</gene>
<dbReference type="HOGENOM" id="CLU_180253_0_0_1"/>